<gene>
    <name evidence="4" type="ORF">BUY48_06625</name>
</gene>
<evidence type="ECO:0000313" key="4">
    <source>
        <dbReference type="EMBL" id="PTF15148.1"/>
    </source>
</evidence>
<dbReference type="EMBL" id="PYZH01000033">
    <property type="protein sequence ID" value="PTF15148.1"/>
    <property type="molecule type" value="Genomic_DNA"/>
</dbReference>
<dbReference type="AlphaFoldDB" id="A0A2T4KZZ2"/>
<comment type="subcellular location">
    <subcellularLocation>
        <location evidence="1">Virion</location>
    </subcellularLocation>
</comment>
<feature type="region of interest" description="Disordered" evidence="2">
    <location>
        <begin position="391"/>
        <end position="412"/>
    </location>
</feature>
<proteinExistence type="predicted"/>
<organism evidence="4 5">
    <name type="scientific">Staphylococcus devriesei</name>
    <dbReference type="NCBI Taxonomy" id="586733"/>
    <lineage>
        <taxon>Bacteria</taxon>
        <taxon>Bacillati</taxon>
        <taxon>Bacillota</taxon>
        <taxon>Bacilli</taxon>
        <taxon>Bacillales</taxon>
        <taxon>Staphylococcaceae</taxon>
        <taxon>Staphylococcus</taxon>
    </lineage>
</organism>
<reference evidence="4 5" key="1">
    <citation type="journal article" date="2016" name="Front. Microbiol.">
        <title>Comprehensive Phylogenetic Analysis of Bovine Non-aureus Staphylococci Species Based on Whole-Genome Sequencing.</title>
        <authorList>
            <person name="Naushad S."/>
            <person name="Barkema H.W."/>
            <person name="Luby C."/>
            <person name="Condas L.A."/>
            <person name="Nobrega D.B."/>
            <person name="Carson D.A."/>
            <person name="De Buck J."/>
        </authorList>
    </citation>
    <scope>NUCLEOTIDE SEQUENCE [LARGE SCALE GENOMIC DNA]</scope>
    <source>
        <strain evidence="4 5">SNUC 4143</strain>
    </source>
</reference>
<name>A0A2T4KZZ2_9STAP</name>
<feature type="compositionally biased region" description="Acidic residues" evidence="2">
    <location>
        <begin position="400"/>
        <end position="412"/>
    </location>
</feature>
<dbReference type="Pfam" id="PF05065">
    <property type="entry name" value="Phage_capsid"/>
    <property type="match status" value="1"/>
</dbReference>
<accession>A0A2T4KZZ2</accession>
<evidence type="ECO:0000256" key="2">
    <source>
        <dbReference type="SAM" id="MobiDB-lite"/>
    </source>
</evidence>
<evidence type="ECO:0000259" key="3">
    <source>
        <dbReference type="Pfam" id="PF05065"/>
    </source>
</evidence>
<evidence type="ECO:0000313" key="5">
    <source>
        <dbReference type="Proteomes" id="UP000243350"/>
    </source>
</evidence>
<dbReference type="SUPFAM" id="SSF56563">
    <property type="entry name" value="Major capsid protein gp5"/>
    <property type="match status" value="1"/>
</dbReference>
<comment type="caution">
    <text evidence="4">The sequence shown here is derived from an EMBL/GenBank/DDBJ whole genome shotgun (WGS) entry which is preliminary data.</text>
</comment>
<dbReference type="InterPro" id="IPR024455">
    <property type="entry name" value="Phage_capsid"/>
</dbReference>
<protein>
    <submittedName>
        <fullName evidence="4">Phage major capsid protein</fullName>
    </submittedName>
</protein>
<dbReference type="NCBIfam" id="TIGR01554">
    <property type="entry name" value="major_cap_HK97"/>
    <property type="match status" value="1"/>
</dbReference>
<dbReference type="Proteomes" id="UP000243350">
    <property type="component" value="Unassembled WGS sequence"/>
</dbReference>
<sequence length="412" mass="46536">MAINLENNQDFENSKQLLQEFSNMDSNASDEEVKEKYTEYMNAYSEELANAIRKDMRQEQGDNAVLNARNVNRLTNEEKKFYNALVSEDHVNTDTKWKDTELLPETIVDRIFDDIETEKPLLKHINIQRTGLKARVIRSVPEGQVVWGKIFDEIRGQLEATFFEQDVTLGKATCFVVVPKDLKDAGVQWVDRYVRTQIKEAFAVAIEKTAINGQGAARNEPVGLMKEINRTNNAVSDKTVAGTLTLSDPKKSIAEIGMVIKNLSIKEYYDKEGNVKRSKGANVTNNVVVVLNPADYIYAKIAFTIPMPNGQYASPIPFNVTFEQSEFVPQGKAVAFDKTRYHFYAGSEVILRTFDQTLALEDMDLYTAKQFLYAEPDDNKTSFVYDVDFSTFGAPKPEDVSDDSDSEDEPSA</sequence>
<dbReference type="InterPro" id="IPR054612">
    <property type="entry name" value="Phage_capsid-like_C"/>
</dbReference>
<evidence type="ECO:0000256" key="1">
    <source>
        <dbReference type="ARBA" id="ARBA00004328"/>
    </source>
</evidence>
<feature type="domain" description="Phage capsid-like C-terminal" evidence="3">
    <location>
        <begin position="102"/>
        <end position="241"/>
    </location>
</feature>
<dbReference type="RefSeq" id="WP_107520190.1">
    <property type="nucleotide sequence ID" value="NZ_PYZH01000033.1"/>
</dbReference>